<dbReference type="EMBL" id="BSXU01003828">
    <property type="protein sequence ID" value="GMG40452.1"/>
    <property type="molecule type" value="Genomic_DNA"/>
</dbReference>
<protein>
    <submittedName>
        <fullName evidence="1">Unnamed protein product</fullName>
    </submittedName>
</protein>
<name>A0A9W6Z199_AMBMO</name>
<accession>A0A9W6Z199</accession>
<keyword evidence="2" id="KW-1185">Reference proteome</keyword>
<gene>
    <name evidence="1" type="ORF">Amon01_000620200</name>
</gene>
<proteinExistence type="predicted"/>
<comment type="caution">
    <text evidence="1">The sequence shown here is derived from an EMBL/GenBank/DDBJ whole genome shotgun (WGS) entry which is preliminary data.</text>
</comment>
<dbReference type="Proteomes" id="UP001165063">
    <property type="component" value="Unassembled WGS sequence"/>
</dbReference>
<evidence type="ECO:0000313" key="1">
    <source>
        <dbReference type="EMBL" id="GMG40452.1"/>
    </source>
</evidence>
<reference evidence="1" key="1">
    <citation type="submission" date="2023-04" db="EMBL/GenBank/DDBJ databases">
        <title>Ambrosiozyma monospora NBRC 1965.</title>
        <authorList>
            <person name="Ichikawa N."/>
            <person name="Sato H."/>
            <person name="Tonouchi N."/>
        </authorList>
    </citation>
    <scope>NUCLEOTIDE SEQUENCE</scope>
    <source>
        <strain evidence="1">NBRC 1965</strain>
    </source>
</reference>
<evidence type="ECO:0000313" key="2">
    <source>
        <dbReference type="Proteomes" id="UP001165063"/>
    </source>
</evidence>
<organism evidence="1 2">
    <name type="scientific">Ambrosiozyma monospora</name>
    <name type="common">Yeast</name>
    <name type="synonym">Endomycopsis monosporus</name>
    <dbReference type="NCBI Taxonomy" id="43982"/>
    <lineage>
        <taxon>Eukaryota</taxon>
        <taxon>Fungi</taxon>
        <taxon>Dikarya</taxon>
        <taxon>Ascomycota</taxon>
        <taxon>Saccharomycotina</taxon>
        <taxon>Pichiomycetes</taxon>
        <taxon>Pichiales</taxon>
        <taxon>Pichiaceae</taxon>
        <taxon>Ambrosiozyma</taxon>
    </lineage>
</organism>
<sequence>MVARLFATTSRAALKAVKANMALNRGLATAAPSSGKVRYVPLNSQFTKWLSFTPTFQSMVRYSIESHNSRRSLRIAHIGLLGVECALKKSPTDQRILLHISVFKTVDNFKDLMTQ</sequence>
<dbReference type="AlphaFoldDB" id="A0A9W6Z199"/>